<evidence type="ECO:0000256" key="2">
    <source>
        <dbReference type="ARBA" id="ARBA00001947"/>
    </source>
</evidence>
<evidence type="ECO:0000256" key="7">
    <source>
        <dbReference type="ARBA" id="ARBA00023004"/>
    </source>
</evidence>
<sequence length="596" mass="65486">MNLADSSFLCLDIGTSGVRGIAHRVRAGRLAKSAMHAVDSFDTVFALKSVIDELEQQIGDRFDSAYITGNLGPAMFKISPKTKKWRGEHKITQSDISSMIAQITPPDGYYPIHIIPLRYETPNIQKLYTPVGYTDYGLTAIFGAIFYSSAAGHDVTSTLHAAHIQPYSMYDPHFLQNAMMHTKKSADMYIDFGAQYTTVSIWLDNGPIFFQKIPFGGTDITRDIAEKLDISFDDAERIKRSVAGLMPREMDRFTPADTAYDFSRADVNNIVLPNIVDLCERIKEACATPFKHRAPNKIIISGGGAEMDAIGDFIENVFAIPVQNAHRNASVQALSAYVWSAEAAHRRAYAARSERVKNIFARLGGIMRPRKKQSVRFIPIMPSTLCFDMKSPETYSMFRAGGISMIHVDIMDGLYVENIRGGIPELKYIRAHTGAHLHVHLMTESPDVWAADAIAAGANTIIVSTNTSGVRAALRLIRGAGRRAGVALNPESSVEILKPILRDIDEVMIMTVTPGAAGQEFNESCLHKISILAATRKKYGLKYLISVDGGINAETAQKCWDAGADLLVSGSYLARSADFPLAVQSLLRTPTSNKTK</sequence>
<comment type="subunit">
    <text evidence="4">Homodimer.</text>
</comment>
<evidence type="ECO:0000313" key="13">
    <source>
        <dbReference type="Proteomes" id="UP000886742"/>
    </source>
</evidence>
<dbReference type="SUPFAM" id="SSF53067">
    <property type="entry name" value="Actin-like ATPase domain"/>
    <property type="match status" value="2"/>
</dbReference>
<dbReference type="PROSITE" id="PS01086">
    <property type="entry name" value="RIBUL_P_3_EPIMER_2"/>
    <property type="match status" value="1"/>
</dbReference>
<keyword evidence="7" id="KW-0408">Iron</keyword>
<dbReference type="InterPro" id="IPR003494">
    <property type="entry name" value="SHS2_FtsA"/>
</dbReference>
<dbReference type="SMART" id="SM00842">
    <property type="entry name" value="FtsA"/>
    <property type="match status" value="1"/>
</dbReference>
<dbReference type="GO" id="GO:0006163">
    <property type="term" value="P:purine nucleotide metabolic process"/>
    <property type="evidence" value="ECO:0007669"/>
    <property type="project" value="UniProtKB-ARBA"/>
</dbReference>
<comment type="cofactor">
    <cofactor evidence="3">
        <name>Fe(2+)</name>
        <dbReference type="ChEBI" id="CHEBI:29033"/>
    </cofactor>
</comment>
<keyword evidence="5" id="KW-0479">Metal-binding</keyword>
<gene>
    <name evidence="12" type="ORF">IAD02_01195</name>
</gene>
<evidence type="ECO:0000256" key="1">
    <source>
        <dbReference type="ARBA" id="ARBA00001936"/>
    </source>
</evidence>
<keyword evidence="6" id="KW-0862">Zinc</keyword>
<accession>A0A9D1FFP0</accession>
<keyword evidence="9 12" id="KW-0413">Isomerase</keyword>
<dbReference type="GO" id="GO:0006091">
    <property type="term" value="P:generation of precursor metabolites and energy"/>
    <property type="evidence" value="ECO:0007669"/>
    <property type="project" value="UniProtKB-ARBA"/>
</dbReference>
<comment type="cofactor">
    <cofactor evidence="2">
        <name>Zn(2+)</name>
        <dbReference type="ChEBI" id="CHEBI:29105"/>
    </cofactor>
</comment>
<dbReference type="GO" id="GO:0005975">
    <property type="term" value="P:carbohydrate metabolic process"/>
    <property type="evidence" value="ECO:0007669"/>
    <property type="project" value="InterPro"/>
</dbReference>
<evidence type="ECO:0000313" key="12">
    <source>
        <dbReference type="EMBL" id="HIS70590.1"/>
    </source>
</evidence>
<dbReference type="NCBIfam" id="NF004076">
    <property type="entry name" value="PRK05581.1-4"/>
    <property type="match status" value="1"/>
</dbReference>
<evidence type="ECO:0000256" key="9">
    <source>
        <dbReference type="ARBA" id="ARBA00023235"/>
    </source>
</evidence>
<dbReference type="GO" id="GO:0046496">
    <property type="term" value="P:nicotinamide nucleotide metabolic process"/>
    <property type="evidence" value="ECO:0007669"/>
    <property type="project" value="UniProtKB-ARBA"/>
</dbReference>
<dbReference type="InterPro" id="IPR011060">
    <property type="entry name" value="RibuloseP-bd_barrel"/>
</dbReference>
<dbReference type="FunFam" id="3.20.20.70:FF:000191">
    <property type="entry name" value="ribulose-phosphate 3-epimerase isoform X2"/>
    <property type="match status" value="1"/>
</dbReference>
<evidence type="ECO:0000256" key="10">
    <source>
        <dbReference type="ARBA" id="ARBA00023277"/>
    </source>
</evidence>
<dbReference type="EMBL" id="DVJI01000006">
    <property type="protein sequence ID" value="HIS70590.1"/>
    <property type="molecule type" value="Genomic_DNA"/>
</dbReference>
<name>A0A9D1FFP0_9PROT</name>
<dbReference type="Gene3D" id="3.20.20.70">
    <property type="entry name" value="Aldolase class I"/>
    <property type="match status" value="1"/>
</dbReference>
<dbReference type="GO" id="GO:1901135">
    <property type="term" value="P:carbohydrate derivative metabolic process"/>
    <property type="evidence" value="ECO:0007669"/>
    <property type="project" value="UniProtKB-ARBA"/>
</dbReference>
<evidence type="ECO:0000256" key="8">
    <source>
        <dbReference type="ARBA" id="ARBA00023211"/>
    </source>
</evidence>
<keyword evidence="10" id="KW-0119">Carbohydrate metabolism</keyword>
<dbReference type="PANTHER" id="PTHR11749">
    <property type="entry name" value="RIBULOSE-5-PHOSPHATE-3-EPIMERASE"/>
    <property type="match status" value="1"/>
</dbReference>
<protein>
    <submittedName>
        <fullName evidence="12">Ribulose-phosphate 3-epimerase</fullName>
        <ecNumber evidence="12">5.1.3.1</ecNumber>
    </submittedName>
</protein>
<dbReference type="GO" id="GO:0004750">
    <property type="term" value="F:D-ribulose-phosphate 3-epimerase activity"/>
    <property type="evidence" value="ECO:0007669"/>
    <property type="project" value="UniProtKB-EC"/>
</dbReference>
<dbReference type="EC" id="5.1.3.1" evidence="12"/>
<evidence type="ECO:0000256" key="6">
    <source>
        <dbReference type="ARBA" id="ARBA00022833"/>
    </source>
</evidence>
<dbReference type="GO" id="GO:0046872">
    <property type="term" value="F:metal ion binding"/>
    <property type="evidence" value="ECO:0007669"/>
    <property type="project" value="UniProtKB-KW"/>
</dbReference>
<dbReference type="InterPro" id="IPR000056">
    <property type="entry name" value="Ribul_P_3_epim-like"/>
</dbReference>
<dbReference type="Pfam" id="PF14450">
    <property type="entry name" value="FtsA"/>
    <property type="match status" value="1"/>
</dbReference>
<evidence type="ECO:0000256" key="4">
    <source>
        <dbReference type="ARBA" id="ARBA00011738"/>
    </source>
</evidence>
<dbReference type="InterPro" id="IPR043129">
    <property type="entry name" value="ATPase_NBD"/>
</dbReference>
<comment type="caution">
    <text evidence="12">The sequence shown here is derived from an EMBL/GenBank/DDBJ whole genome shotgun (WGS) entry which is preliminary data.</text>
</comment>
<dbReference type="Proteomes" id="UP000886742">
    <property type="component" value="Unassembled WGS sequence"/>
</dbReference>
<dbReference type="SUPFAM" id="SSF51366">
    <property type="entry name" value="Ribulose-phoshate binding barrel"/>
    <property type="match status" value="1"/>
</dbReference>
<dbReference type="InterPro" id="IPR013785">
    <property type="entry name" value="Aldolase_TIM"/>
</dbReference>
<dbReference type="AlphaFoldDB" id="A0A9D1FFP0"/>
<evidence type="ECO:0000256" key="3">
    <source>
        <dbReference type="ARBA" id="ARBA00001954"/>
    </source>
</evidence>
<feature type="domain" description="SHS2" evidence="11">
    <location>
        <begin position="8"/>
        <end position="152"/>
    </location>
</feature>
<dbReference type="CDD" id="cd00429">
    <property type="entry name" value="RPE"/>
    <property type="match status" value="1"/>
</dbReference>
<reference evidence="12" key="1">
    <citation type="submission" date="2020-10" db="EMBL/GenBank/DDBJ databases">
        <authorList>
            <person name="Gilroy R."/>
        </authorList>
    </citation>
    <scope>NUCLEOTIDE SEQUENCE</scope>
    <source>
        <strain evidence="12">ChiGjej3B3-5194</strain>
    </source>
</reference>
<reference evidence="12" key="2">
    <citation type="journal article" date="2021" name="PeerJ">
        <title>Extensive microbial diversity within the chicken gut microbiome revealed by metagenomics and culture.</title>
        <authorList>
            <person name="Gilroy R."/>
            <person name="Ravi A."/>
            <person name="Getino M."/>
            <person name="Pursley I."/>
            <person name="Horton D.L."/>
            <person name="Alikhan N.F."/>
            <person name="Baker D."/>
            <person name="Gharbi K."/>
            <person name="Hall N."/>
            <person name="Watson M."/>
            <person name="Adriaenssens E.M."/>
            <person name="Foster-Nyarko E."/>
            <person name="Jarju S."/>
            <person name="Secka A."/>
            <person name="Antonio M."/>
            <person name="Oren A."/>
            <person name="Chaudhuri R.R."/>
            <person name="La Ragione R."/>
            <person name="Hildebrand F."/>
            <person name="Pallen M.J."/>
        </authorList>
    </citation>
    <scope>NUCLEOTIDE SEQUENCE</scope>
    <source>
        <strain evidence="12">ChiGjej3B3-5194</strain>
    </source>
</reference>
<proteinExistence type="predicted"/>
<keyword evidence="8" id="KW-0464">Manganese</keyword>
<evidence type="ECO:0000259" key="11">
    <source>
        <dbReference type="SMART" id="SM00842"/>
    </source>
</evidence>
<dbReference type="GO" id="GO:0051301">
    <property type="term" value="P:cell division"/>
    <property type="evidence" value="ECO:0007669"/>
    <property type="project" value="InterPro"/>
</dbReference>
<dbReference type="Pfam" id="PF00834">
    <property type="entry name" value="Ribul_P_3_epim"/>
    <property type="match status" value="1"/>
</dbReference>
<evidence type="ECO:0000256" key="5">
    <source>
        <dbReference type="ARBA" id="ARBA00022723"/>
    </source>
</evidence>
<dbReference type="Gene3D" id="3.30.420.40">
    <property type="match status" value="1"/>
</dbReference>
<comment type="cofactor">
    <cofactor evidence="1">
        <name>Mn(2+)</name>
        <dbReference type="ChEBI" id="CHEBI:29035"/>
    </cofactor>
</comment>
<organism evidence="12 13">
    <name type="scientific">Candidatus Enterousia intestinigallinarum</name>
    <dbReference type="NCBI Taxonomy" id="2840790"/>
    <lineage>
        <taxon>Bacteria</taxon>
        <taxon>Pseudomonadati</taxon>
        <taxon>Pseudomonadota</taxon>
        <taxon>Alphaproteobacteria</taxon>
        <taxon>Candidatus Enterousia</taxon>
    </lineage>
</organism>